<dbReference type="EMBL" id="NIDF01000003">
    <property type="protein sequence ID" value="TYJ58710.1"/>
    <property type="molecule type" value="Genomic_DNA"/>
</dbReference>
<sequence length="104" mass="11379">MSQPSPTPHTTWRSLLQSSPRESQPFPGGRKRLQRASSAESITLSGLSGWRRQPKQQKRTSPISYAQSTNTVPNVGKGEERTSLGMGMTGTPAKRRTLSRKAAT</sequence>
<accession>A0A5D3B8Z2</accession>
<keyword evidence="3" id="KW-1185">Reference proteome</keyword>
<feature type="compositionally biased region" description="Basic residues" evidence="1">
    <location>
        <begin position="93"/>
        <end position="104"/>
    </location>
</feature>
<evidence type="ECO:0000313" key="3">
    <source>
        <dbReference type="Proteomes" id="UP000322245"/>
    </source>
</evidence>
<name>A0A5D3B8Z2_9TREE</name>
<evidence type="ECO:0000313" key="2">
    <source>
        <dbReference type="EMBL" id="TYJ58710.1"/>
    </source>
</evidence>
<feature type="compositionally biased region" description="Polar residues" evidence="1">
    <location>
        <begin position="59"/>
        <end position="73"/>
    </location>
</feature>
<evidence type="ECO:0000256" key="1">
    <source>
        <dbReference type="SAM" id="MobiDB-lite"/>
    </source>
</evidence>
<dbReference type="AlphaFoldDB" id="A0A5D3B8Z2"/>
<feature type="region of interest" description="Disordered" evidence="1">
    <location>
        <begin position="1"/>
        <end position="104"/>
    </location>
</feature>
<feature type="compositionally biased region" description="Polar residues" evidence="1">
    <location>
        <begin position="35"/>
        <end position="46"/>
    </location>
</feature>
<dbReference type="Proteomes" id="UP000322245">
    <property type="component" value="Unassembled WGS sequence"/>
</dbReference>
<comment type="caution">
    <text evidence="2">The sequence shown here is derived from an EMBL/GenBank/DDBJ whole genome shotgun (WGS) entry which is preliminary data.</text>
</comment>
<proteinExistence type="predicted"/>
<organism evidence="2 3">
    <name type="scientific">Cryptococcus floricola</name>
    <dbReference type="NCBI Taxonomy" id="2591691"/>
    <lineage>
        <taxon>Eukaryota</taxon>
        <taxon>Fungi</taxon>
        <taxon>Dikarya</taxon>
        <taxon>Basidiomycota</taxon>
        <taxon>Agaricomycotina</taxon>
        <taxon>Tremellomycetes</taxon>
        <taxon>Tremellales</taxon>
        <taxon>Cryptococcaceae</taxon>
        <taxon>Cryptococcus</taxon>
    </lineage>
</organism>
<reference evidence="2 3" key="1">
    <citation type="submission" date="2017-05" db="EMBL/GenBank/DDBJ databases">
        <title>The Genome Sequence of Tsuchiyaea wingfieldii DSM 27421.</title>
        <authorList>
            <person name="Cuomo C."/>
            <person name="Passer A."/>
            <person name="Billmyre B."/>
            <person name="Heitman J."/>
        </authorList>
    </citation>
    <scope>NUCLEOTIDE SEQUENCE [LARGE SCALE GENOMIC DNA]</scope>
    <source>
        <strain evidence="2 3">DSM 27421</strain>
    </source>
</reference>
<gene>
    <name evidence="2" type="ORF">B9479_000546</name>
</gene>
<protein>
    <submittedName>
        <fullName evidence="2">Uncharacterized protein</fullName>
    </submittedName>
</protein>
<feature type="compositionally biased region" description="Polar residues" evidence="1">
    <location>
        <begin position="1"/>
        <end position="22"/>
    </location>
</feature>